<dbReference type="InterPro" id="IPR014729">
    <property type="entry name" value="Rossmann-like_a/b/a_fold"/>
</dbReference>
<name>A0ABS4IX05_9BACL</name>
<evidence type="ECO:0000256" key="7">
    <source>
        <dbReference type="ARBA" id="ARBA00023027"/>
    </source>
</evidence>
<protein>
    <recommendedName>
        <fullName evidence="8 10">NH(3)-dependent NAD(+) synthetase</fullName>
        <ecNumber evidence="8 10">6.3.1.5</ecNumber>
    </recommendedName>
</protein>
<feature type="binding site" evidence="8">
    <location>
        <position position="172"/>
    </location>
    <ligand>
        <name>ATP</name>
        <dbReference type="ChEBI" id="CHEBI:30616"/>
    </ligand>
</feature>
<gene>
    <name evidence="8" type="primary">nadE</name>
    <name evidence="12" type="ORF">J2Z66_003731</name>
</gene>
<evidence type="ECO:0000256" key="2">
    <source>
        <dbReference type="ARBA" id="ARBA00022598"/>
    </source>
</evidence>
<dbReference type="Proteomes" id="UP001519287">
    <property type="component" value="Unassembled WGS sequence"/>
</dbReference>
<evidence type="ECO:0000256" key="3">
    <source>
        <dbReference type="ARBA" id="ARBA00022723"/>
    </source>
</evidence>
<dbReference type="InterPro" id="IPR003694">
    <property type="entry name" value="NAD_synthase"/>
</dbReference>
<comment type="function">
    <text evidence="8">Catalyzes the ATP-dependent amidation of deamido-NAD to form NAD. Uses ammonia as a nitrogen source.</text>
</comment>
<feature type="binding site" evidence="8">
    <location>
        <position position="192"/>
    </location>
    <ligand>
        <name>deamido-NAD(+)</name>
        <dbReference type="ChEBI" id="CHEBI:58437"/>
        <note>ligand shared between two neighboring subunits</note>
    </ligand>
</feature>
<dbReference type="HAMAP" id="MF_00193">
    <property type="entry name" value="NadE_ammonia_dep"/>
    <property type="match status" value="1"/>
</dbReference>
<keyword evidence="4 8" id="KW-0547">Nucleotide-binding</keyword>
<evidence type="ECO:0000313" key="12">
    <source>
        <dbReference type="EMBL" id="MBP1992123.1"/>
    </source>
</evidence>
<keyword evidence="5 8" id="KW-0067">ATP-binding</keyword>
<keyword evidence="3 8" id="KW-0479">Metal-binding</keyword>
<feature type="binding site" description="in other chain" evidence="8">
    <location>
        <position position="185"/>
    </location>
    <ligand>
        <name>deamido-NAD(+)</name>
        <dbReference type="ChEBI" id="CHEBI:58437"/>
        <note>ligand shared between two neighboring subunits</note>
    </ligand>
</feature>
<evidence type="ECO:0000256" key="1">
    <source>
        <dbReference type="ARBA" id="ARBA00005859"/>
    </source>
</evidence>
<feature type="binding site" evidence="8">
    <location>
        <position position="223"/>
    </location>
    <ligand>
        <name>ATP</name>
        <dbReference type="ChEBI" id="CHEBI:30616"/>
    </ligand>
</feature>
<dbReference type="PANTHER" id="PTHR23090">
    <property type="entry name" value="NH 3 /GLUTAMINE-DEPENDENT NAD + SYNTHETASE"/>
    <property type="match status" value="1"/>
</dbReference>
<organism evidence="12 13">
    <name type="scientific">Paenibacillus eucommiae</name>
    <dbReference type="NCBI Taxonomy" id="1355755"/>
    <lineage>
        <taxon>Bacteria</taxon>
        <taxon>Bacillati</taxon>
        <taxon>Bacillota</taxon>
        <taxon>Bacilli</taxon>
        <taxon>Bacillales</taxon>
        <taxon>Paenibacillaceae</taxon>
        <taxon>Paenibacillus</taxon>
    </lineage>
</organism>
<evidence type="ECO:0000256" key="8">
    <source>
        <dbReference type="HAMAP-Rule" id="MF_00193"/>
    </source>
</evidence>
<feature type="binding site" evidence="8">
    <location>
        <position position="63"/>
    </location>
    <ligand>
        <name>Mg(2+)</name>
        <dbReference type="ChEBI" id="CHEBI:18420"/>
    </ligand>
</feature>
<feature type="binding site" description="in other chain" evidence="8">
    <location>
        <begin position="272"/>
        <end position="273"/>
    </location>
    <ligand>
        <name>deamido-NAD(+)</name>
        <dbReference type="ChEBI" id="CHEBI:58437"/>
        <note>ligand shared between two neighboring subunits</note>
    </ligand>
</feature>
<evidence type="ECO:0000256" key="5">
    <source>
        <dbReference type="ARBA" id="ARBA00022840"/>
    </source>
</evidence>
<dbReference type="EC" id="6.3.1.5" evidence="8 10"/>
<feature type="domain" description="NAD/GMP synthase" evidence="11">
    <location>
        <begin position="35"/>
        <end position="277"/>
    </location>
</feature>
<comment type="caution">
    <text evidence="12">The sequence shown here is derived from an EMBL/GenBank/DDBJ whole genome shotgun (WGS) entry which is preliminary data.</text>
</comment>
<dbReference type="CDD" id="cd00553">
    <property type="entry name" value="NAD_synthase"/>
    <property type="match status" value="1"/>
</dbReference>
<dbReference type="Gene3D" id="3.40.50.620">
    <property type="entry name" value="HUPs"/>
    <property type="match status" value="1"/>
</dbReference>
<proteinExistence type="inferred from homology"/>
<comment type="catalytic activity">
    <reaction evidence="8 10">
        <text>deamido-NAD(+) + NH4(+) + ATP = AMP + diphosphate + NAD(+) + H(+)</text>
        <dbReference type="Rhea" id="RHEA:21188"/>
        <dbReference type="ChEBI" id="CHEBI:15378"/>
        <dbReference type="ChEBI" id="CHEBI:28938"/>
        <dbReference type="ChEBI" id="CHEBI:30616"/>
        <dbReference type="ChEBI" id="CHEBI:33019"/>
        <dbReference type="ChEBI" id="CHEBI:57540"/>
        <dbReference type="ChEBI" id="CHEBI:58437"/>
        <dbReference type="ChEBI" id="CHEBI:456215"/>
        <dbReference type="EC" id="6.3.1.5"/>
    </reaction>
</comment>
<evidence type="ECO:0000256" key="9">
    <source>
        <dbReference type="RuleBase" id="RU003811"/>
    </source>
</evidence>
<dbReference type="InterPro" id="IPR022926">
    <property type="entry name" value="NH(3)-dep_NAD(+)_synth"/>
</dbReference>
<feature type="binding site" evidence="8">
    <location>
        <position position="201"/>
    </location>
    <ligand>
        <name>ATP</name>
        <dbReference type="ChEBI" id="CHEBI:30616"/>
    </ligand>
</feature>
<comment type="similarity">
    <text evidence="1 8 9">Belongs to the NAD synthetase family.</text>
</comment>
<dbReference type="NCBIfam" id="TIGR00552">
    <property type="entry name" value="nadE"/>
    <property type="match status" value="1"/>
</dbReference>
<keyword evidence="7 8" id="KW-0520">NAD</keyword>
<dbReference type="GO" id="GO:0008795">
    <property type="term" value="F:NAD+ synthase activity"/>
    <property type="evidence" value="ECO:0007669"/>
    <property type="project" value="UniProtKB-EC"/>
</dbReference>
<evidence type="ECO:0000313" key="13">
    <source>
        <dbReference type="Proteomes" id="UP001519287"/>
    </source>
</evidence>
<dbReference type="PANTHER" id="PTHR23090:SF7">
    <property type="entry name" value="NH(3)-DEPENDENT NAD(+) SYNTHETASE"/>
    <property type="match status" value="1"/>
</dbReference>
<reference evidence="12 13" key="1">
    <citation type="submission" date="2021-03" db="EMBL/GenBank/DDBJ databases">
        <title>Genomic Encyclopedia of Type Strains, Phase IV (KMG-IV): sequencing the most valuable type-strain genomes for metagenomic binning, comparative biology and taxonomic classification.</title>
        <authorList>
            <person name="Goeker M."/>
        </authorList>
    </citation>
    <scope>NUCLEOTIDE SEQUENCE [LARGE SCALE GENOMIC DNA]</scope>
    <source>
        <strain evidence="12 13">DSM 26048</strain>
    </source>
</reference>
<evidence type="ECO:0000259" key="11">
    <source>
        <dbReference type="Pfam" id="PF02540"/>
    </source>
</evidence>
<keyword evidence="2 8" id="KW-0436">Ligase</keyword>
<keyword evidence="13" id="KW-1185">Reference proteome</keyword>
<comment type="pathway">
    <text evidence="8">Cofactor biosynthesis; NAD(+) biosynthesis; NAD(+) from deamido-NAD(+) (ammonia route): step 1/1.</text>
</comment>
<evidence type="ECO:0000256" key="10">
    <source>
        <dbReference type="RuleBase" id="RU003812"/>
    </source>
</evidence>
<sequence length="289" mass="32218">METMGNLPNMKQTNIQEQIREELKVKQQIDVEAEIRARIDFLKAYLLHTGARGFVLGLSGGQDSTLTGKLAQLAVAERNTESGNQDMLFMGVRLPYGVQMDEADAQDAIGFINPGRVIHVDIKPAVDAAVEQFTKATGERQSDFHRGNVKARERMKVQYDLAAHFGLLVLGTDHAAEALTGFFTKHGDGACDVAPIFGLNKRQGRLMLQALGCPEHLYTKKPTADLEDLKPGLPDEEALGMEYEELDDYLEGQELPEDTQHRIEARFAATAHKRKGPVTLYDDWWKNLL</sequence>
<feature type="binding site" evidence="8">
    <location>
        <position position="177"/>
    </location>
    <ligand>
        <name>Mg(2+)</name>
        <dbReference type="ChEBI" id="CHEBI:18420"/>
    </ligand>
</feature>
<keyword evidence="6 8" id="KW-0460">Magnesium</keyword>
<feature type="binding site" description="in other chain" evidence="8">
    <location>
        <position position="152"/>
    </location>
    <ligand>
        <name>deamido-NAD(+)</name>
        <dbReference type="ChEBI" id="CHEBI:58437"/>
        <note>ligand shared between two neighboring subunits</note>
    </ligand>
</feature>
<evidence type="ECO:0000256" key="6">
    <source>
        <dbReference type="ARBA" id="ARBA00022842"/>
    </source>
</evidence>
<dbReference type="EMBL" id="JAGGLB010000012">
    <property type="protein sequence ID" value="MBP1992123.1"/>
    <property type="molecule type" value="Genomic_DNA"/>
</dbReference>
<dbReference type="Pfam" id="PF02540">
    <property type="entry name" value="NAD_synthase"/>
    <property type="match status" value="1"/>
</dbReference>
<evidence type="ECO:0000256" key="4">
    <source>
        <dbReference type="ARBA" id="ARBA00022741"/>
    </source>
</evidence>
<dbReference type="NCBIfam" id="NF001979">
    <property type="entry name" value="PRK00768.1"/>
    <property type="match status" value="1"/>
</dbReference>
<dbReference type="SUPFAM" id="SSF52402">
    <property type="entry name" value="Adenine nucleotide alpha hydrolases-like"/>
    <property type="match status" value="1"/>
</dbReference>
<comment type="subunit">
    <text evidence="8">Homodimer.</text>
</comment>
<dbReference type="InterPro" id="IPR022310">
    <property type="entry name" value="NAD/GMP_synthase"/>
</dbReference>
<accession>A0ABS4IX05</accession>
<feature type="binding site" evidence="8">
    <location>
        <begin position="57"/>
        <end position="64"/>
    </location>
    <ligand>
        <name>ATP</name>
        <dbReference type="ChEBI" id="CHEBI:30616"/>
    </ligand>
</feature>